<dbReference type="Proteomes" id="UP000694569">
    <property type="component" value="Unplaced"/>
</dbReference>
<evidence type="ECO:0000313" key="9">
    <source>
        <dbReference type="Ensembl" id="ENSLLEP00000041803.1"/>
    </source>
</evidence>
<accession>A0A8C5QTD7</accession>
<dbReference type="Ensembl" id="ENSLLET00000043481.1">
    <property type="protein sequence ID" value="ENSLLEP00000041803.1"/>
    <property type="gene ID" value="ENSLLEG00000026598.1"/>
</dbReference>
<keyword evidence="4" id="KW-0964">Secreted</keyword>
<dbReference type="Pfam" id="PF07354">
    <property type="entry name" value="Sp38"/>
    <property type="match status" value="1"/>
</dbReference>
<reference evidence="9" key="1">
    <citation type="submission" date="2025-08" db="UniProtKB">
        <authorList>
            <consortium name="Ensembl"/>
        </authorList>
    </citation>
    <scope>IDENTIFICATION</scope>
</reference>
<dbReference type="AlphaFoldDB" id="A0A8C5QTD7"/>
<keyword evidence="6" id="KW-0968">Cytoplasmic vesicle</keyword>
<evidence type="ECO:0000256" key="6">
    <source>
        <dbReference type="ARBA" id="ARBA00023329"/>
    </source>
</evidence>
<gene>
    <name evidence="9" type="primary">ZPBP2</name>
</gene>
<feature type="domain" description="Zona-pellucida-binding protein 1/2 C-terminal" evidence="8">
    <location>
        <begin position="317"/>
        <end position="367"/>
    </location>
</feature>
<dbReference type="OrthoDB" id="9403351at2759"/>
<evidence type="ECO:0000256" key="4">
    <source>
        <dbReference type="ARBA" id="ARBA00022525"/>
    </source>
</evidence>
<dbReference type="GeneTree" id="ENSGT00520000055647"/>
<sequence>MCRLLKTGIRRQGTGLRPTARVMRTSITCQLLLVLTFFVGKERCKHETTKQKGPDMTSMKDPQTPGQKHFIYGKLNHKVKVYVKVKSNSPYLVCMDEDIAHKELLDPYVLWIGPNGRHLKGQSNTDITDTGKLVLKLFDKSMSGSYSCTLSYSSIADNLRNEEQTFKSYSFIVLAYREPDYTYRISVRYTAKPCDQLANTRFFQDLVSVVQVVVDSLTCKVTDIVHKCHVVQNPEGNLKNELFISFSVSPFGHKWEDLCKEITFDCEDETNRRVQKARDLIEEFFTLQPMFLKKEFAVVPVIKYIEHSMEIRRIDSCQPGFGKNEVTHNDCVGCCVVCDPDTFNSMNNDHCQVCKNIQVPYYGATVC</sequence>
<dbReference type="Pfam" id="PF20626">
    <property type="entry name" value="EGF_Sp38_C"/>
    <property type="match status" value="1"/>
</dbReference>
<evidence type="ECO:0000256" key="1">
    <source>
        <dbReference type="ARBA" id="ARBA00004218"/>
    </source>
</evidence>
<evidence type="ECO:0000259" key="7">
    <source>
        <dbReference type="Pfam" id="PF07354"/>
    </source>
</evidence>
<dbReference type="InterPro" id="IPR048806">
    <property type="entry name" value="ZPBP1/2_N"/>
</dbReference>
<proteinExistence type="inferred from homology"/>
<reference evidence="9" key="2">
    <citation type="submission" date="2025-09" db="UniProtKB">
        <authorList>
            <consortium name="Ensembl"/>
        </authorList>
    </citation>
    <scope>IDENTIFICATION</scope>
</reference>
<evidence type="ECO:0000256" key="2">
    <source>
        <dbReference type="ARBA" id="ARBA00004613"/>
    </source>
</evidence>
<dbReference type="GO" id="GO:0005576">
    <property type="term" value="C:extracellular region"/>
    <property type="evidence" value="ECO:0007669"/>
    <property type="project" value="UniProtKB-SubCell"/>
</dbReference>
<dbReference type="PANTHER" id="PTHR15443">
    <property type="entry name" value="ZONA PELLUCIDA BINDING PROTEIN SP38"/>
    <property type="match status" value="1"/>
</dbReference>
<dbReference type="GO" id="GO:0001669">
    <property type="term" value="C:acrosomal vesicle"/>
    <property type="evidence" value="ECO:0007669"/>
    <property type="project" value="UniProtKB-SubCell"/>
</dbReference>
<dbReference type="PANTHER" id="PTHR15443:SF4">
    <property type="entry name" value="ZONA PELLUCIDA-BINDING PROTEIN 2"/>
    <property type="match status" value="1"/>
</dbReference>
<comment type="similarity">
    <text evidence="3">Belongs to the zona pellucida-binding protein Sp38 family.</text>
</comment>
<evidence type="ECO:0000256" key="3">
    <source>
        <dbReference type="ARBA" id="ARBA00007196"/>
    </source>
</evidence>
<evidence type="ECO:0000256" key="5">
    <source>
        <dbReference type="ARBA" id="ARBA00023180"/>
    </source>
</evidence>
<keyword evidence="5" id="KW-0325">Glycoprotein</keyword>
<dbReference type="InterPro" id="IPR010857">
    <property type="entry name" value="Sp38-bd"/>
</dbReference>
<evidence type="ECO:0000313" key="10">
    <source>
        <dbReference type="Proteomes" id="UP000694569"/>
    </source>
</evidence>
<dbReference type="GO" id="GO:0001675">
    <property type="term" value="P:acrosome assembly"/>
    <property type="evidence" value="ECO:0007669"/>
    <property type="project" value="TreeGrafter"/>
</dbReference>
<name>A0A8C5QTD7_9ANUR</name>
<evidence type="ECO:0000259" key="8">
    <source>
        <dbReference type="Pfam" id="PF20626"/>
    </source>
</evidence>
<keyword evidence="10" id="KW-1185">Reference proteome</keyword>
<feature type="domain" description="Zona-pellucida-binding protein 1/2 N-terminal" evidence="7">
    <location>
        <begin position="79"/>
        <end position="177"/>
    </location>
</feature>
<dbReference type="InterPro" id="IPR048805">
    <property type="entry name" value="ZPBP1/2_C"/>
</dbReference>
<protein>
    <submittedName>
        <fullName evidence="9">Zona pellucida binding protein 2</fullName>
    </submittedName>
</protein>
<dbReference type="GO" id="GO:0007339">
    <property type="term" value="P:binding of sperm to zona pellucida"/>
    <property type="evidence" value="ECO:0007669"/>
    <property type="project" value="InterPro"/>
</dbReference>
<organism evidence="9 10">
    <name type="scientific">Leptobrachium leishanense</name>
    <name type="common">Leishan spiny toad</name>
    <dbReference type="NCBI Taxonomy" id="445787"/>
    <lineage>
        <taxon>Eukaryota</taxon>
        <taxon>Metazoa</taxon>
        <taxon>Chordata</taxon>
        <taxon>Craniata</taxon>
        <taxon>Vertebrata</taxon>
        <taxon>Euteleostomi</taxon>
        <taxon>Amphibia</taxon>
        <taxon>Batrachia</taxon>
        <taxon>Anura</taxon>
        <taxon>Pelobatoidea</taxon>
        <taxon>Megophryidae</taxon>
        <taxon>Leptobrachium</taxon>
    </lineage>
</organism>
<comment type="subcellular location">
    <subcellularLocation>
        <location evidence="1">Cytoplasmic vesicle</location>
        <location evidence="1">Secretory vesicle</location>
        <location evidence="1">Acrosome</location>
    </subcellularLocation>
    <subcellularLocation>
        <location evidence="2">Secreted</location>
    </subcellularLocation>
</comment>
<dbReference type="GO" id="GO:0002199">
    <property type="term" value="C:zona pellucida receptor complex"/>
    <property type="evidence" value="ECO:0007669"/>
    <property type="project" value="TreeGrafter"/>
</dbReference>